<name>A0A372MF92_9SPIR</name>
<gene>
    <name evidence="2" type="ORF">DYP60_09620</name>
</gene>
<dbReference type="SUPFAM" id="SSF55804">
    <property type="entry name" value="Phoshotransferase/anion transport protein"/>
    <property type="match status" value="1"/>
</dbReference>
<dbReference type="PANTHER" id="PTHR47738:SF1">
    <property type="entry name" value="NITROGEN REGULATORY PROTEIN"/>
    <property type="match status" value="1"/>
</dbReference>
<dbReference type="InterPro" id="IPR016152">
    <property type="entry name" value="PTrfase/Anion_transptr"/>
</dbReference>
<dbReference type="RefSeq" id="WP_117330785.1">
    <property type="nucleotide sequence ID" value="NZ_QUWK01000009.1"/>
</dbReference>
<reference evidence="3" key="1">
    <citation type="submission" date="2018-08" db="EMBL/GenBank/DDBJ databases">
        <authorList>
            <person name="Grouzdev D.S."/>
            <person name="Krutkina M.S."/>
        </authorList>
    </citation>
    <scope>NUCLEOTIDE SEQUENCE [LARGE SCALE GENOMIC DNA]</scope>
    <source>
        <strain evidence="3">4-11</strain>
    </source>
</reference>
<evidence type="ECO:0000313" key="2">
    <source>
        <dbReference type="EMBL" id="RFU94447.1"/>
    </source>
</evidence>
<organism evidence="2 3">
    <name type="scientific">Sphaerochaeta halotolerans</name>
    <dbReference type="NCBI Taxonomy" id="2293840"/>
    <lineage>
        <taxon>Bacteria</taxon>
        <taxon>Pseudomonadati</taxon>
        <taxon>Spirochaetota</taxon>
        <taxon>Spirochaetia</taxon>
        <taxon>Spirochaetales</taxon>
        <taxon>Sphaerochaetaceae</taxon>
        <taxon>Sphaerochaeta</taxon>
    </lineage>
</organism>
<dbReference type="PANTHER" id="PTHR47738">
    <property type="entry name" value="PTS SYSTEM FRUCTOSE-LIKE EIIA COMPONENT-RELATED"/>
    <property type="match status" value="1"/>
</dbReference>
<reference evidence="2 3" key="2">
    <citation type="submission" date="2018-09" db="EMBL/GenBank/DDBJ databases">
        <title>Genome of Sphaerochaeta halotolerans strain 4-11.</title>
        <authorList>
            <person name="Nazina T.N."/>
            <person name="Sokolova D.S."/>
        </authorList>
    </citation>
    <scope>NUCLEOTIDE SEQUENCE [LARGE SCALE GENOMIC DNA]</scope>
    <source>
        <strain evidence="2 3">4-11</strain>
    </source>
</reference>
<protein>
    <submittedName>
        <fullName evidence="2">PTS sugar transporter subunit IIA</fullName>
    </submittedName>
</protein>
<evidence type="ECO:0000259" key="1">
    <source>
        <dbReference type="PROSITE" id="PS51094"/>
    </source>
</evidence>
<keyword evidence="2" id="KW-0813">Transport</keyword>
<proteinExistence type="predicted"/>
<dbReference type="Proteomes" id="UP000264002">
    <property type="component" value="Unassembled WGS sequence"/>
</dbReference>
<dbReference type="AlphaFoldDB" id="A0A372MF92"/>
<dbReference type="Gene3D" id="3.40.930.10">
    <property type="entry name" value="Mannitol-specific EII, Chain A"/>
    <property type="match status" value="1"/>
</dbReference>
<dbReference type="Pfam" id="PF00359">
    <property type="entry name" value="PTS_EIIA_2"/>
    <property type="match status" value="1"/>
</dbReference>
<sequence>MEGISKLLDESCILLDINEHSIETVIRTLTEQLSSTHPDIAPQHLMQNVIDGGFHTTCMGEACAITHARCPSMRRTLMAAMRLDPPLDLNAIDGKKVRLVFLLVGPQSSASFHLKILSRLARLLHNEALRSDLLHAETSKAFLERIIRQED</sequence>
<evidence type="ECO:0000313" key="3">
    <source>
        <dbReference type="Proteomes" id="UP000264002"/>
    </source>
</evidence>
<dbReference type="InterPro" id="IPR051541">
    <property type="entry name" value="PTS_SugarTrans_NitroReg"/>
</dbReference>
<comment type="caution">
    <text evidence="2">The sequence shown here is derived from an EMBL/GenBank/DDBJ whole genome shotgun (WGS) entry which is preliminary data.</text>
</comment>
<dbReference type="EMBL" id="QUWK01000009">
    <property type="protein sequence ID" value="RFU94447.1"/>
    <property type="molecule type" value="Genomic_DNA"/>
</dbReference>
<keyword evidence="3" id="KW-1185">Reference proteome</keyword>
<dbReference type="GO" id="GO:0030295">
    <property type="term" value="F:protein kinase activator activity"/>
    <property type="evidence" value="ECO:0007669"/>
    <property type="project" value="TreeGrafter"/>
</dbReference>
<feature type="domain" description="PTS EIIA type-2" evidence="1">
    <location>
        <begin position="6"/>
        <end position="150"/>
    </location>
</feature>
<keyword evidence="2" id="KW-0762">Sugar transport</keyword>
<accession>A0A372MF92</accession>
<dbReference type="InterPro" id="IPR002178">
    <property type="entry name" value="PTS_EIIA_type-2_dom"/>
</dbReference>
<dbReference type="PROSITE" id="PS51094">
    <property type="entry name" value="PTS_EIIA_TYPE_2"/>
    <property type="match status" value="1"/>
</dbReference>